<keyword evidence="3" id="KW-1185">Reference proteome</keyword>
<dbReference type="AlphaFoldDB" id="A0A1G4JIG7"/>
<feature type="compositionally biased region" description="Basic and acidic residues" evidence="1">
    <location>
        <begin position="83"/>
        <end position="102"/>
    </location>
</feature>
<sequence>MLSLAARSCATYIPNKLILSSINTSNDLLMLTAMPKKHLGSPDHPSFELPSLPPWRTPRIKILHHTPSRAPSLLDDRDIFETPHEPKRQSFDDSAKKSRNPDIYDYTPFNDKGLLAAGKVDQLLRSESATHCLVFHKDKHKASDQPFRPDLDLWCCDSSEDEQEGGSISGSAESPASNNNKIPALPPVERPNVRRPHHNAISEKNALREFWDDSKMVDVLDRHQVNDIYTVLRQERELVSKCERLIQHDEHSPPPDETDLYRWLRRYCQNVWNKESWMSKPQDHREDMAAVAGRASHDGPDIT</sequence>
<accession>A0A1G4JIG7</accession>
<dbReference type="EMBL" id="LT598458">
    <property type="protein sequence ID" value="SCU90237.1"/>
    <property type="molecule type" value="Genomic_DNA"/>
</dbReference>
<evidence type="ECO:0000256" key="1">
    <source>
        <dbReference type="SAM" id="MobiDB-lite"/>
    </source>
</evidence>
<organism evidence="2 3">
    <name type="scientific">Lachancea dasiensis</name>
    <dbReference type="NCBI Taxonomy" id="1072105"/>
    <lineage>
        <taxon>Eukaryota</taxon>
        <taxon>Fungi</taxon>
        <taxon>Dikarya</taxon>
        <taxon>Ascomycota</taxon>
        <taxon>Saccharomycotina</taxon>
        <taxon>Saccharomycetes</taxon>
        <taxon>Saccharomycetales</taxon>
        <taxon>Saccharomycetaceae</taxon>
        <taxon>Lachancea</taxon>
    </lineage>
</organism>
<dbReference type="STRING" id="1266660.A0A1G4JIG7"/>
<evidence type="ECO:0000313" key="3">
    <source>
        <dbReference type="Proteomes" id="UP000190274"/>
    </source>
</evidence>
<feature type="compositionally biased region" description="Polar residues" evidence="1">
    <location>
        <begin position="169"/>
        <end position="181"/>
    </location>
</feature>
<reference evidence="2 3" key="1">
    <citation type="submission" date="2016-03" db="EMBL/GenBank/DDBJ databases">
        <authorList>
            <person name="Devillers H."/>
        </authorList>
    </citation>
    <scope>NUCLEOTIDE SEQUENCE [LARGE SCALE GENOMIC DNA]</scope>
    <source>
        <strain evidence="2">CBS 10888</strain>
    </source>
</reference>
<name>A0A1G4JIG7_9SACH</name>
<gene>
    <name evidence="2" type="ORF">LADA_0F02696G</name>
</gene>
<dbReference type="Proteomes" id="UP000190274">
    <property type="component" value="Chromosome F"/>
</dbReference>
<proteinExistence type="predicted"/>
<dbReference type="OrthoDB" id="4061647at2759"/>
<protein>
    <submittedName>
        <fullName evidence="2">LADA_0F02696g1_1</fullName>
    </submittedName>
</protein>
<feature type="region of interest" description="Disordered" evidence="1">
    <location>
        <begin position="83"/>
        <end position="103"/>
    </location>
</feature>
<feature type="region of interest" description="Disordered" evidence="1">
    <location>
        <begin position="162"/>
        <end position="195"/>
    </location>
</feature>
<evidence type="ECO:0000313" key="2">
    <source>
        <dbReference type="EMBL" id="SCU90237.1"/>
    </source>
</evidence>
<feature type="region of interest" description="Disordered" evidence="1">
    <location>
        <begin position="283"/>
        <end position="303"/>
    </location>
</feature>